<dbReference type="Proteomes" id="UP000239480">
    <property type="component" value="Unassembled WGS sequence"/>
</dbReference>
<reference evidence="4 5" key="1">
    <citation type="submission" date="2018-03" db="EMBL/GenBank/DDBJ databases">
        <title>Genomic Encyclopedia of Archaeal and Bacterial Type Strains, Phase II (KMG-II): from individual species to whole genera.</title>
        <authorList>
            <person name="Goeker M."/>
        </authorList>
    </citation>
    <scope>NUCLEOTIDE SEQUENCE [LARGE SCALE GENOMIC DNA]</scope>
    <source>
        <strain evidence="4 5">DSM 29328</strain>
    </source>
</reference>
<dbReference type="EMBL" id="PVTD01000005">
    <property type="protein sequence ID" value="PRY23002.1"/>
    <property type="molecule type" value="Genomic_DNA"/>
</dbReference>
<feature type="coiled-coil region" evidence="1">
    <location>
        <begin position="323"/>
        <end position="415"/>
    </location>
</feature>
<evidence type="ECO:0000256" key="3">
    <source>
        <dbReference type="SAM" id="Phobius"/>
    </source>
</evidence>
<feature type="transmembrane region" description="Helical" evidence="3">
    <location>
        <begin position="489"/>
        <end position="512"/>
    </location>
</feature>
<evidence type="ECO:0000256" key="1">
    <source>
        <dbReference type="SAM" id="Coils"/>
    </source>
</evidence>
<protein>
    <submittedName>
        <fullName evidence="4">Capsular polysaccharide transport system permease protein</fullName>
    </submittedName>
</protein>
<dbReference type="PANTHER" id="PTHR32309:SF13">
    <property type="entry name" value="FERRIC ENTEROBACTIN TRANSPORT PROTEIN FEPE"/>
    <property type="match status" value="1"/>
</dbReference>
<keyword evidence="3" id="KW-0812">Transmembrane</keyword>
<dbReference type="GO" id="GO:0004713">
    <property type="term" value="F:protein tyrosine kinase activity"/>
    <property type="evidence" value="ECO:0007669"/>
    <property type="project" value="TreeGrafter"/>
</dbReference>
<evidence type="ECO:0000313" key="4">
    <source>
        <dbReference type="EMBL" id="PRY23002.1"/>
    </source>
</evidence>
<name>A0A2T0RPD4_9RHOB</name>
<dbReference type="InterPro" id="IPR050445">
    <property type="entry name" value="Bact_polysacc_biosynth/exp"/>
</dbReference>
<gene>
    <name evidence="4" type="ORF">CLV78_10554</name>
</gene>
<keyword evidence="3" id="KW-0472">Membrane</keyword>
<feature type="compositionally biased region" description="Polar residues" evidence="2">
    <location>
        <begin position="9"/>
        <end position="22"/>
    </location>
</feature>
<dbReference type="PANTHER" id="PTHR32309">
    <property type="entry name" value="TYROSINE-PROTEIN KINASE"/>
    <property type="match status" value="1"/>
</dbReference>
<dbReference type="GO" id="GO:0005886">
    <property type="term" value="C:plasma membrane"/>
    <property type="evidence" value="ECO:0007669"/>
    <property type="project" value="TreeGrafter"/>
</dbReference>
<keyword evidence="3" id="KW-1133">Transmembrane helix</keyword>
<feature type="region of interest" description="Disordered" evidence="2">
    <location>
        <begin position="1"/>
        <end position="116"/>
    </location>
</feature>
<proteinExistence type="predicted"/>
<keyword evidence="1" id="KW-0175">Coiled coil</keyword>
<dbReference type="AlphaFoldDB" id="A0A2T0RPD4"/>
<accession>A0A2T0RPD4</accession>
<feature type="compositionally biased region" description="Basic residues" evidence="2">
    <location>
        <begin position="92"/>
        <end position="108"/>
    </location>
</feature>
<evidence type="ECO:0000256" key="2">
    <source>
        <dbReference type="SAM" id="MobiDB-lite"/>
    </source>
</evidence>
<keyword evidence="5" id="KW-1185">Reference proteome</keyword>
<evidence type="ECO:0000313" key="5">
    <source>
        <dbReference type="Proteomes" id="UP000239480"/>
    </source>
</evidence>
<organism evidence="4 5">
    <name type="scientific">Aliiruegeria haliotis</name>
    <dbReference type="NCBI Taxonomy" id="1280846"/>
    <lineage>
        <taxon>Bacteria</taxon>
        <taxon>Pseudomonadati</taxon>
        <taxon>Pseudomonadota</taxon>
        <taxon>Alphaproteobacteria</taxon>
        <taxon>Rhodobacterales</taxon>
        <taxon>Roseobacteraceae</taxon>
        <taxon>Aliiruegeria</taxon>
    </lineage>
</organism>
<sequence>MGKIEKSGPSDTTPADTTQDNEQAGFKSWRAANAEPGMTAGADATPEPPAEDAVDTAPAGAGAGRGNGKRGKGPNARLRAGMRAQQQGRNKPVGRRGKLGKKGGKGKGKGVGLPMTPLDREAAKEAGVSPIASKLDLPTIPVMPPAPPAQRKKRHYGVLISFLLMVLAPLVVASWYLFTHAADQYASTMGFSVRREEGANAAEVIGGVIDFGSGDTSDTDILYAYIQSHGLVKLIDDQLDLRKIYSVPENDPIFTIEKDASIEDLLSYWKRMVTIYYDGGSGLLETRVLAFRPEDAQAISQAILEESSRIINELSRVAREDSTQYARNELKLAEQRLKEARKALTDFRARTQIVDPNADIQGQMGLLNNLQAQLADALIELDMLRDNTRSGDPRIRQGEQRIDVIENRIAEERKKFGIGETGPGARAFASLVGEYEILTVDREFAEQTYLAALANYDAAQAEAQRQTRYLAAHEKPTLAEEAEYPQREVILALIGLFALGAWSVCVLIYYSIRDRR</sequence>
<feature type="transmembrane region" description="Helical" evidence="3">
    <location>
        <begin position="156"/>
        <end position="178"/>
    </location>
</feature>
<comment type="caution">
    <text evidence="4">The sequence shown here is derived from an EMBL/GenBank/DDBJ whole genome shotgun (WGS) entry which is preliminary data.</text>
</comment>